<organism evidence="1 2">
    <name type="scientific">Bacillus thuringiensis</name>
    <dbReference type="NCBI Taxonomy" id="1428"/>
    <lineage>
        <taxon>Bacteria</taxon>
        <taxon>Bacillati</taxon>
        <taxon>Bacillota</taxon>
        <taxon>Bacilli</taxon>
        <taxon>Bacillales</taxon>
        <taxon>Bacillaceae</taxon>
        <taxon>Bacillus</taxon>
        <taxon>Bacillus cereus group</taxon>
    </lineage>
</organism>
<gene>
    <name evidence="1" type="ORF">CAB88_09155</name>
</gene>
<dbReference type="RefSeq" id="WP_000404006.1">
    <property type="nucleotide sequence ID" value="NZ_CP021061.1"/>
</dbReference>
<proteinExistence type="predicted"/>
<dbReference type="Proteomes" id="UP000194143">
    <property type="component" value="Chromosome"/>
</dbReference>
<keyword evidence="2" id="KW-1185">Reference proteome</keyword>
<sequence length="165" mass="19663">MEIKSFFEDYDGEIVLSDVRNFKDADDFVKQAEIYVAETRGFRIPILQPTVTDILVGEEEWKPDDDPDFEGKKITVYCSVIDQGNSEETQGEPDKWCENRIEAYKRYVDQDMKDIDDYERDIEYHQNKIKRIQRNIESKTYQQTIKLSQLFEQGWILNNGVWEEK</sequence>
<evidence type="ECO:0000313" key="2">
    <source>
        <dbReference type="Proteomes" id="UP000194143"/>
    </source>
</evidence>
<evidence type="ECO:0000313" key="1">
    <source>
        <dbReference type="EMBL" id="ARP57247.1"/>
    </source>
</evidence>
<reference evidence="1 2" key="1">
    <citation type="submission" date="2017-04" db="EMBL/GenBank/DDBJ databases">
        <title>Complete Genome Sequence of Bacillus thuringiensis type Strain ATCC 10792.</title>
        <authorList>
            <person name="Oh D.-H."/>
            <person name="Park B.-J."/>
            <person name="Shuai W."/>
            <person name="Chelliah R."/>
        </authorList>
    </citation>
    <scope>NUCLEOTIDE SEQUENCE [LARGE SCALE GENOMIC DNA]</scope>
    <source>
        <strain evidence="1 2">ATCC 10792</strain>
    </source>
</reference>
<name>A0A1W6WL31_BACTU</name>
<dbReference type="GeneID" id="67468201"/>
<dbReference type="AlphaFoldDB" id="A0A1W6WL31"/>
<dbReference type="EMBL" id="CP021061">
    <property type="protein sequence ID" value="ARP57247.1"/>
    <property type="molecule type" value="Genomic_DNA"/>
</dbReference>
<accession>A0A1W6WL31</accession>
<dbReference type="SMR" id="A0A1W6WL31"/>
<protein>
    <submittedName>
        <fullName evidence="1">Uncharacterized protein</fullName>
    </submittedName>
</protein>